<gene>
    <name evidence="1" type="ORF">M153_78610001089</name>
</gene>
<organism evidence="1 2">
    <name type="scientific">Pseudoloma neurophilia</name>
    <dbReference type="NCBI Taxonomy" id="146866"/>
    <lineage>
        <taxon>Eukaryota</taxon>
        <taxon>Fungi</taxon>
        <taxon>Fungi incertae sedis</taxon>
        <taxon>Microsporidia</taxon>
        <taxon>Pseudoloma</taxon>
    </lineage>
</organism>
<reference evidence="1 2" key="1">
    <citation type="submission" date="2015-07" db="EMBL/GenBank/DDBJ databases">
        <title>The genome of Pseudoloma neurophilia, a relevant intracellular parasite of the zebrafish.</title>
        <authorList>
            <person name="Ndikumana S."/>
            <person name="Pelin A."/>
            <person name="Sanders J."/>
            <person name="Corradi N."/>
        </authorList>
    </citation>
    <scope>NUCLEOTIDE SEQUENCE [LARGE SCALE GENOMIC DNA]</scope>
    <source>
        <strain evidence="1 2">MK1</strain>
    </source>
</reference>
<dbReference type="EMBL" id="LGUB01001029">
    <property type="protein sequence ID" value="KRH92307.1"/>
    <property type="molecule type" value="Genomic_DNA"/>
</dbReference>
<sequence>SNRNNYNHNNQMKRNLIQRNLYLRQELGLSINPTEYVSLSSNDRKDKIEAEIDNLVCPISSTSKDLEEATVVVLL</sequence>
<feature type="non-terminal residue" evidence="1">
    <location>
        <position position="1"/>
    </location>
</feature>
<accession>A0A0R0LS19</accession>
<evidence type="ECO:0000313" key="1">
    <source>
        <dbReference type="EMBL" id="KRH92307.1"/>
    </source>
</evidence>
<proteinExistence type="predicted"/>
<dbReference type="VEuPathDB" id="MicrosporidiaDB:M153_78610001089"/>
<evidence type="ECO:0000313" key="2">
    <source>
        <dbReference type="Proteomes" id="UP000051530"/>
    </source>
</evidence>
<keyword evidence="2" id="KW-1185">Reference proteome</keyword>
<comment type="caution">
    <text evidence="1">The sequence shown here is derived from an EMBL/GenBank/DDBJ whole genome shotgun (WGS) entry which is preliminary data.</text>
</comment>
<name>A0A0R0LS19_9MICR</name>
<dbReference type="AlphaFoldDB" id="A0A0R0LS19"/>
<protein>
    <submittedName>
        <fullName evidence="1">Uncharacterized protein</fullName>
    </submittedName>
</protein>
<dbReference type="Proteomes" id="UP000051530">
    <property type="component" value="Unassembled WGS sequence"/>
</dbReference>